<dbReference type="Proteomes" id="UP000033632">
    <property type="component" value="Unassembled WGS sequence"/>
</dbReference>
<dbReference type="PANTHER" id="PTHR43576:SF3">
    <property type="entry name" value="ALPHA-L-ARABINOFURANOSIDASE C"/>
    <property type="match status" value="1"/>
</dbReference>
<dbReference type="Gene3D" id="2.60.40.1180">
    <property type="entry name" value="Golgi alpha-mannosidase II"/>
    <property type="match status" value="1"/>
</dbReference>
<dbReference type="OrthoDB" id="9758333at2"/>
<keyword evidence="6" id="KW-0119">Carbohydrate metabolism</keyword>
<evidence type="ECO:0000256" key="7">
    <source>
        <dbReference type="ARBA" id="ARBA00023295"/>
    </source>
</evidence>
<dbReference type="GO" id="GO:0046373">
    <property type="term" value="P:L-arabinose metabolic process"/>
    <property type="evidence" value="ECO:0007669"/>
    <property type="project" value="InterPro"/>
</dbReference>
<evidence type="ECO:0000313" key="9">
    <source>
        <dbReference type="EMBL" id="KKB12614.1"/>
    </source>
</evidence>
<dbReference type="SMART" id="SM00813">
    <property type="entry name" value="Alpha-L-AF_C"/>
    <property type="match status" value="1"/>
</dbReference>
<evidence type="ECO:0000256" key="4">
    <source>
        <dbReference type="ARBA" id="ARBA00012670"/>
    </source>
</evidence>
<evidence type="ECO:0000256" key="2">
    <source>
        <dbReference type="ARBA" id="ARBA00007186"/>
    </source>
</evidence>
<evidence type="ECO:0000313" key="10">
    <source>
        <dbReference type="Proteomes" id="UP000033632"/>
    </source>
</evidence>
<proteinExistence type="inferred from homology"/>
<reference evidence="9 10" key="1">
    <citation type="submission" date="2015-03" db="EMBL/GenBank/DDBJ databases">
        <authorList>
            <person name="Hassan Y.I."/>
            <person name="Lepp D."/>
            <person name="Li X.-Z."/>
            <person name="Zhou T."/>
        </authorList>
    </citation>
    <scope>NUCLEOTIDE SEQUENCE [LARGE SCALE GENOMIC DNA]</scope>
    <source>
        <strain evidence="9 10">BD-c194</strain>
    </source>
</reference>
<dbReference type="InterPro" id="IPR013780">
    <property type="entry name" value="Glyco_hydro_b"/>
</dbReference>
<name>A0A0F5FUT4_9HYPH</name>
<evidence type="ECO:0000256" key="5">
    <source>
        <dbReference type="ARBA" id="ARBA00022801"/>
    </source>
</evidence>
<evidence type="ECO:0000259" key="8">
    <source>
        <dbReference type="SMART" id="SM00813"/>
    </source>
</evidence>
<feature type="domain" description="Alpha-L-arabinofuranosidase C-terminal" evidence="8">
    <location>
        <begin position="291"/>
        <end position="495"/>
    </location>
</feature>
<dbReference type="GO" id="GO:0000272">
    <property type="term" value="P:polysaccharide catabolic process"/>
    <property type="evidence" value="ECO:0007669"/>
    <property type="project" value="TreeGrafter"/>
</dbReference>
<dbReference type="RefSeq" id="WP_046107823.1">
    <property type="nucleotide sequence ID" value="NZ_JZEX01000061.1"/>
</dbReference>
<dbReference type="AlphaFoldDB" id="A0A0F5FUT4"/>
<dbReference type="Pfam" id="PF22848">
    <property type="entry name" value="ASD1_dom"/>
    <property type="match status" value="1"/>
</dbReference>
<dbReference type="PATRIC" id="fig|443610.3.peg.3914"/>
<gene>
    <name evidence="9" type="ORF">VE25_06795</name>
</gene>
<sequence length="502" mass="56337">MVKASVTVSADFVLSDIDRRIFGNFIEQMGRQVYGGIWEPGHPTADEHGFRHDVIELVRELGVTIVRYPGGNILSGYNWKDGIGPREQRPRTLDLSRYVIETHKIGTNEFIDWCKVVGTEPMLAINLESQGFQSALDYVEYCNHKGGSKWSDLRIEHGYAEPHKVKVWCLGNEPDGWWQIGAHSAETYGRLAAETAKAIKWIDPDTQLTLAPSAARGMPHYGEWERIVLEDAFDYVDFICPHMYFKNDHNDTAEYLAWADQMDGYIKEIVAMCDAVAGKRRSTKRIMVSFDEWNIGARWPIEEKKAPRGKWPERLPLIEESYTVEDMLLIGGAMQALLNNADRVKVACFAQLVNCIAPIMTVDGGPAWRQTIFWPLSLASKYGHGQVLRQVVDSPSYSAKTWHDVPYLLSTVMHDASTGQTVVIAANRHLAEEMDLTVNLKGLGASRGVVETHELANPDLKAVNSVDHPDNIVPRKLDSVSVDGEVLKAKLKPASWNVIAIR</sequence>
<dbReference type="EMBL" id="JZEX01000061">
    <property type="protein sequence ID" value="KKB12614.1"/>
    <property type="molecule type" value="Genomic_DNA"/>
</dbReference>
<evidence type="ECO:0000256" key="6">
    <source>
        <dbReference type="ARBA" id="ARBA00023277"/>
    </source>
</evidence>
<dbReference type="InterPro" id="IPR017853">
    <property type="entry name" value="GH"/>
</dbReference>
<dbReference type="STRING" id="443610.VE25_06795"/>
<comment type="caution">
    <text evidence="9">The sequence shown here is derived from an EMBL/GenBank/DDBJ whole genome shotgun (WGS) entry which is preliminary data.</text>
</comment>
<keyword evidence="5" id="KW-0378">Hydrolase</keyword>
<dbReference type="SUPFAM" id="SSF51445">
    <property type="entry name" value="(Trans)glycosidases"/>
    <property type="match status" value="1"/>
</dbReference>
<evidence type="ECO:0000256" key="3">
    <source>
        <dbReference type="ARBA" id="ARBA00011165"/>
    </source>
</evidence>
<evidence type="ECO:0000256" key="1">
    <source>
        <dbReference type="ARBA" id="ARBA00001462"/>
    </source>
</evidence>
<accession>A0A0F5FUT4</accession>
<keyword evidence="10" id="KW-1185">Reference proteome</keyword>
<keyword evidence="7" id="KW-0326">Glycosidase</keyword>
<protein>
    <recommendedName>
        <fullName evidence="4">non-reducing end alpha-L-arabinofuranosidase</fullName>
        <ecNumber evidence="4">3.2.1.55</ecNumber>
    </recommendedName>
</protein>
<comment type="subunit">
    <text evidence="3">Homohexamer; trimer of dimers.</text>
</comment>
<dbReference type="SUPFAM" id="SSF51011">
    <property type="entry name" value="Glycosyl hydrolase domain"/>
    <property type="match status" value="1"/>
</dbReference>
<comment type="catalytic activity">
    <reaction evidence="1">
        <text>Hydrolysis of terminal non-reducing alpha-L-arabinofuranoside residues in alpha-L-arabinosides.</text>
        <dbReference type="EC" id="3.2.1.55"/>
    </reaction>
</comment>
<comment type="similarity">
    <text evidence="2">Belongs to the glycosyl hydrolase 51 family.</text>
</comment>
<dbReference type="Gene3D" id="3.20.20.80">
    <property type="entry name" value="Glycosidases"/>
    <property type="match status" value="1"/>
</dbReference>
<dbReference type="Pfam" id="PF06964">
    <property type="entry name" value="Alpha-L-AF_C"/>
    <property type="match status" value="1"/>
</dbReference>
<dbReference type="EC" id="3.2.1.55" evidence="4"/>
<dbReference type="PANTHER" id="PTHR43576">
    <property type="entry name" value="ALPHA-L-ARABINOFURANOSIDASE C-RELATED"/>
    <property type="match status" value="1"/>
</dbReference>
<dbReference type="GO" id="GO:0046556">
    <property type="term" value="F:alpha-L-arabinofuranosidase activity"/>
    <property type="evidence" value="ECO:0007669"/>
    <property type="project" value="UniProtKB-EC"/>
</dbReference>
<dbReference type="InterPro" id="IPR055235">
    <property type="entry name" value="ASD1_cat"/>
</dbReference>
<organism evidence="9 10">
    <name type="scientific">Devosia geojensis</name>
    <dbReference type="NCBI Taxonomy" id="443610"/>
    <lineage>
        <taxon>Bacteria</taxon>
        <taxon>Pseudomonadati</taxon>
        <taxon>Pseudomonadota</taxon>
        <taxon>Alphaproteobacteria</taxon>
        <taxon>Hyphomicrobiales</taxon>
        <taxon>Devosiaceae</taxon>
        <taxon>Devosia</taxon>
    </lineage>
</organism>
<dbReference type="InterPro" id="IPR010720">
    <property type="entry name" value="Alpha-L-AF_C"/>
</dbReference>